<feature type="region of interest" description="Disordered" evidence="2">
    <location>
        <begin position="392"/>
        <end position="430"/>
    </location>
</feature>
<feature type="coiled-coil region" evidence="1">
    <location>
        <begin position="82"/>
        <end position="184"/>
    </location>
</feature>
<feature type="signal peptide" evidence="4">
    <location>
        <begin position="1"/>
        <end position="20"/>
    </location>
</feature>
<comment type="caution">
    <text evidence="5">The sequence shown here is derived from an EMBL/GenBank/DDBJ whole genome shotgun (WGS) entry which is preliminary data.</text>
</comment>
<feature type="transmembrane region" description="Helical" evidence="3">
    <location>
        <begin position="345"/>
        <end position="366"/>
    </location>
</feature>
<feature type="compositionally biased region" description="Low complexity" evidence="2">
    <location>
        <begin position="392"/>
        <end position="420"/>
    </location>
</feature>
<organism evidence="5 6">
    <name type="scientific">Achlya hypogyna</name>
    <name type="common">Oomycete</name>
    <name type="synonym">Protoachlya hypogyna</name>
    <dbReference type="NCBI Taxonomy" id="1202772"/>
    <lineage>
        <taxon>Eukaryota</taxon>
        <taxon>Sar</taxon>
        <taxon>Stramenopiles</taxon>
        <taxon>Oomycota</taxon>
        <taxon>Saprolegniomycetes</taxon>
        <taxon>Saprolegniales</taxon>
        <taxon>Achlyaceae</taxon>
        <taxon>Achlya</taxon>
    </lineage>
</organism>
<evidence type="ECO:0000256" key="3">
    <source>
        <dbReference type="SAM" id="Phobius"/>
    </source>
</evidence>
<dbReference type="STRING" id="1202772.A0A1V9YNJ2"/>
<keyword evidence="6" id="KW-1185">Reference proteome</keyword>
<evidence type="ECO:0000313" key="5">
    <source>
        <dbReference type="EMBL" id="OQR87346.1"/>
    </source>
</evidence>
<keyword evidence="1" id="KW-0175">Coiled coil</keyword>
<protein>
    <recommendedName>
        <fullName evidence="7">Secreted protein</fullName>
    </recommendedName>
</protein>
<sequence length="430" mass="45449">MVNVVRRVLPLLSLAAVAVADDASPCASQEARVAELLLDVASLTASGAQHQEALTAAQSQYKAEAATVSSLTTQLGSVIEEIAAIKSEKEALVATVARLQKDDTSVALKAEVTNLEIAKKDLSDKLAKLEADNAAHEHRIAALQAEVAASKESLKQVKTLKAQLSSAAKEIASLQDSLKNSERDLSFQAVVSLYYDQVAAFSTQTYADSDKYLALAKDKSMDLYVIHVQPWTNEALKHSSQATETIQALYATHAAATVDPLLAQLQEQAAPHVPIVKEHLARAQTEVVQLAAIAQAKFELGRATAVSHLKTQPAVAPYAQKIVDAGLVLCALPIAYLLLKLAISIVWFVISTTLYLATCCGCCGLVGRKPKTAREVAQPIARQPVVTAPTKVAAPKATKAKTPASKAPVAASTPATPSASKKSKKGKKTQ</sequence>
<evidence type="ECO:0000313" key="6">
    <source>
        <dbReference type="Proteomes" id="UP000243579"/>
    </source>
</evidence>
<dbReference type="AlphaFoldDB" id="A0A1V9YNJ2"/>
<dbReference type="OrthoDB" id="71691at2759"/>
<proteinExistence type="predicted"/>
<keyword evidence="4" id="KW-0732">Signal</keyword>
<feature type="compositionally biased region" description="Basic residues" evidence="2">
    <location>
        <begin position="421"/>
        <end position="430"/>
    </location>
</feature>
<dbReference type="Gene3D" id="1.10.287.1490">
    <property type="match status" value="1"/>
</dbReference>
<dbReference type="EMBL" id="JNBR01001449">
    <property type="protein sequence ID" value="OQR87346.1"/>
    <property type="molecule type" value="Genomic_DNA"/>
</dbReference>
<name>A0A1V9YNJ2_ACHHY</name>
<evidence type="ECO:0008006" key="7">
    <source>
        <dbReference type="Google" id="ProtNLM"/>
    </source>
</evidence>
<evidence type="ECO:0000256" key="1">
    <source>
        <dbReference type="SAM" id="Coils"/>
    </source>
</evidence>
<evidence type="ECO:0000256" key="4">
    <source>
        <dbReference type="SAM" id="SignalP"/>
    </source>
</evidence>
<keyword evidence="3" id="KW-0472">Membrane</keyword>
<reference evidence="5 6" key="1">
    <citation type="journal article" date="2014" name="Genome Biol. Evol.">
        <title>The secreted proteins of Achlya hypogyna and Thraustotheca clavata identify the ancestral oomycete secretome and reveal gene acquisitions by horizontal gene transfer.</title>
        <authorList>
            <person name="Misner I."/>
            <person name="Blouin N."/>
            <person name="Leonard G."/>
            <person name="Richards T.A."/>
            <person name="Lane C.E."/>
        </authorList>
    </citation>
    <scope>NUCLEOTIDE SEQUENCE [LARGE SCALE GENOMIC DNA]</scope>
    <source>
        <strain evidence="5 6">ATCC 48635</strain>
    </source>
</reference>
<dbReference type="Proteomes" id="UP000243579">
    <property type="component" value="Unassembled WGS sequence"/>
</dbReference>
<keyword evidence="3" id="KW-0812">Transmembrane</keyword>
<evidence type="ECO:0000256" key="2">
    <source>
        <dbReference type="SAM" id="MobiDB-lite"/>
    </source>
</evidence>
<feature type="chain" id="PRO_5013297545" description="Secreted protein" evidence="4">
    <location>
        <begin position="21"/>
        <end position="430"/>
    </location>
</feature>
<gene>
    <name evidence="5" type="ORF">ACHHYP_09084</name>
</gene>
<accession>A0A1V9YNJ2</accession>
<keyword evidence="3" id="KW-1133">Transmembrane helix</keyword>